<keyword evidence="8" id="KW-1185">Reference proteome</keyword>
<gene>
    <name evidence="7" type="ORF">GM160_06750</name>
</gene>
<feature type="transmembrane region" description="Helical" evidence="6">
    <location>
        <begin position="198"/>
        <end position="218"/>
    </location>
</feature>
<dbReference type="PANTHER" id="PTHR39087:SF2">
    <property type="entry name" value="UPF0104 MEMBRANE PROTEIN MJ1595"/>
    <property type="match status" value="1"/>
</dbReference>
<dbReference type="GO" id="GO:0005886">
    <property type="term" value="C:plasma membrane"/>
    <property type="evidence" value="ECO:0007669"/>
    <property type="project" value="UniProtKB-SubCell"/>
</dbReference>
<reference evidence="7 8" key="1">
    <citation type="submission" date="2019-11" db="EMBL/GenBank/DDBJ databases">
        <authorList>
            <person name="Zhang J."/>
            <person name="Sun C."/>
        </authorList>
    </citation>
    <scope>NUCLEOTIDE SEQUENCE [LARGE SCALE GENOMIC DNA]</scope>
    <source>
        <strain evidence="8">sp2</strain>
    </source>
</reference>
<organism evidence="7 8">
    <name type="scientific">Guyparkeria halophila</name>
    <dbReference type="NCBI Taxonomy" id="47960"/>
    <lineage>
        <taxon>Bacteria</taxon>
        <taxon>Pseudomonadati</taxon>
        <taxon>Pseudomonadota</taxon>
        <taxon>Gammaproteobacteria</taxon>
        <taxon>Chromatiales</taxon>
        <taxon>Thioalkalibacteraceae</taxon>
        <taxon>Guyparkeria</taxon>
    </lineage>
</organism>
<protein>
    <submittedName>
        <fullName evidence="7">UPF0104 family protein</fullName>
    </submittedName>
</protein>
<dbReference type="AlphaFoldDB" id="A0A6I6CYY5"/>
<feature type="transmembrane region" description="Helical" evidence="6">
    <location>
        <begin position="224"/>
        <end position="246"/>
    </location>
</feature>
<evidence type="ECO:0000256" key="4">
    <source>
        <dbReference type="ARBA" id="ARBA00022989"/>
    </source>
</evidence>
<dbReference type="KEGG" id="ghl:GM160_06750"/>
<keyword evidence="2" id="KW-1003">Cell membrane</keyword>
<proteinExistence type="predicted"/>
<dbReference type="InterPro" id="IPR022791">
    <property type="entry name" value="L-PG_synthase/AglD"/>
</dbReference>
<comment type="subcellular location">
    <subcellularLocation>
        <location evidence="1">Cell membrane</location>
        <topology evidence="1">Multi-pass membrane protein</topology>
    </subcellularLocation>
</comment>
<name>A0A6I6CYY5_9GAMM</name>
<dbReference type="EMBL" id="CP046415">
    <property type="protein sequence ID" value="QGT78620.1"/>
    <property type="molecule type" value="Genomic_DNA"/>
</dbReference>
<feature type="transmembrane region" description="Helical" evidence="6">
    <location>
        <begin position="294"/>
        <end position="317"/>
    </location>
</feature>
<evidence type="ECO:0000313" key="8">
    <source>
        <dbReference type="Proteomes" id="UP000427716"/>
    </source>
</evidence>
<evidence type="ECO:0000256" key="3">
    <source>
        <dbReference type="ARBA" id="ARBA00022692"/>
    </source>
</evidence>
<dbReference type="Pfam" id="PF03706">
    <property type="entry name" value="LPG_synthase_TM"/>
    <property type="match status" value="1"/>
</dbReference>
<feature type="transmembrane region" description="Helical" evidence="6">
    <location>
        <begin position="119"/>
        <end position="137"/>
    </location>
</feature>
<feature type="transmembrane region" description="Helical" evidence="6">
    <location>
        <begin position="354"/>
        <end position="379"/>
    </location>
</feature>
<sequence>MRSRSSRLSGALDVRVRGCCEAGRRSVSCALRLEYPGRRRPRHGANEHYAQLPHAAQGACRRNRHGGGPHVPSKRRGRIVNTTTGRALSVVSWLAVLALLGAAVIWVGPARLVAPWLSIDPWALAVALVLMLASYVIRTLRITRYFPDRLSGRFWSAFRLANWHNLMNNLLPMRAGEVAFPVLMQRYYRLSPLESVPVLLWFRLLDLQVVLLIGLAAGGHLLGLSGGVLAGLVALLLAAPVGAFALRHGLHGLLARHEGRLAAKGAEMLASLPDRPGRFVATLFWTWANWLVKLAALGWVLAAFAPVGFAAGVLGAIGGDLTTVLPVHAPGGFGTYEAGVALLIAPLVDEPRTVLAAAVNLHLFVLGTALLAATLSLLIPRPAPTATRTATPSGD</sequence>
<evidence type="ECO:0000256" key="1">
    <source>
        <dbReference type="ARBA" id="ARBA00004651"/>
    </source>
</evidence>
<keyword evidence="3 6" id="KW-0812">Transmembrane</keyword>
<dbReference type="PANTHER" id="PTHR39087">
    <property type="entry name" value="UPF0104 MEMBRANE PROTEIN MJ1595"/>
    <property type="match status" value="1"/>
</dbReference>
<feature type="transmembrane region" description="Helical" evidence="6">
    <location>
        <begin position="84"/>
        <end position="107"/>
    </location>
</feature>
<evidence type="ECO:0000313" key="7">
    <source>
        <dbReference type="EMBL" id="QGT78620.1"/>
    </source>
</evidence>
<keyword evidence="5 6" id="KW-0472">Membrane</keyword>
<keyword evidence="4 6" id="KW-1133">Transmembrane helix</keyword>
<evidence type="ECO:0000256" key="2">
    <source>
        <dbReference type="ARBA" id="ARBA00022475"/>
    </source>
</evidence>
<evidence type="ECO:0000256" key="5">
    <source>
        <dbReference type="ARBA" id="ARBA00023136"/>
    </source>
</evidence>
<evidence type="ECO:0000256" key="6">
    <source>
        <dbReference type="SAM" id="Phobius"/>
    </source>
</evidence>
<accession>A0A6I6CYY5</accession>
<dbReference type="Proteomes" id="UP000427716">
    <property type="component" value="Chromosome"/>
</dbReference>